<organism evidence="2 4">
    <name type="scientific">Halocynthiibacter styelae</name>
    <dbReference type="NCBI Taxonomy" id="2761955"/>
    <lineage>
        <taxon>Bacteria</taxon>
        <taxon>Pseudomonadati</taxon>
        <taxon>Pseudomonadota</taxon>
        <taxon>Alphaproteobacteria</taxon>
        <taxon>Rhodobacterales</taxon>
        <taxon>Paracoccaceae</taxon>
        <taxon>Halocynthiibacter</taxon>
    </lineage>
</organism>
<dbReference type="RefSeq" id="WP_228847690.1">
    <property type="nucleotide sequence ID" value="NZ_JADCKQ010000002.1"/>
</dbReference>
<evidence type="ECO:0000313" key="2">
    <source>
        <dbReference type="EMBL" id="MBI1492795.1"/>
    </source>
</evidence>
<protein>
    <submittedName>
        <fullName evidence="2">Uncharacterized protein</fullName>
    </submittedName>
</protein>
<feature type="chain" id="PRO_5036433798" evidence="1">
    <location>
        <begin position="20"/>
        <end position="103"/>
    </location>
</feature>
<name>A0A8J7J3V5_9RHOB</name>
<gene>
    <name evidence="2" type="ORF">H1D41_04000</name>
    <name evidence="3" type="ORF">H1D41_16945</name>
</gene>
<keyword evidence="1" id="KW-0732">Signal</keyword>
<evidence type="ECO:0000256" key="1">
    <source>
        <dbReference type="SAM" id="SignalP"/>
    </source>
</evidence>
<evidence type="ECO:0000313" key="4">
    <source>
        <dbReference type="Proteomes" id="UP000640583"/>
    </source>
</evidence>
<dbReference type="Proteomes" id="UP000640583">
    <property type="component" value="Unassembled WGS sequence"/>
</dbReference>
<proteinExistence type="predicted"/>
<dbReference type="EMBL" id="JADCKQ010000018">
    <property type="protein sequence ID" value="MBI1495332.1"/>
    <property type="molecule type" value="Genomic_DNA"/>
</dbReference>
<comment type="caution">
    <text evidence="2">The sequence shown here is derived from an EMBL/GenBank/DDBJ whole genome shotgun (WGS) entry which is preliminary data.</text>
</comment>
<evidence type="ECO:0000313" key="3">
    <source>
        <dbReference type="EMBL" id="MBI1495332.1"/>
    </source>
</evidence>
<sequence>MKTVIASILALTVAAPAFAGAKDVEAHFAQDNTGIESVVVERSSPVTAEAVEIFADLAAEAGTGIETQANPSVGATLSSKGGVNPVAAAWFAGQLASENASDR</sequence>
<reference evidence="2" key="1">
    <citation type="submission" date="2020-10" db="EMBL/GenBank/DDBJ databases">
        <title>Paenihalocynthiibacter styelae gen. nov., sp. nov., isolated from stalked sea squirt Styela clava.</title>
        <authorList>
            <person name="Kim Y.-O."/>
            <person name="Yoon J.-H."/>
        </authorList>
    </citation>
    <scope>NUCLEOTIDE SEQUENCE</scope>
    <source>
        <strain evidence="2">MYP1-1</strain>
    </source>
</reference>
<accession>A0A8J7J3V5</accession>
<keyword evidence="4" id="KW-1185">Reference proteome</keyword>
<feature type="signal peptide" evidence="1">
    <location>
        <begin position="1"/>
        <end position="19"/>
    </location>
</feature>
<dbReference type="AlphaFoldDB" id="A0A8J7J3V5"/>
<dbReference type="EMBL" id="JADCKQ010000002">
    <property type="protein sequence ID" value="MBI1492795.1"/>
    <property type="molecule type" value="Genomic_DNA"/>
</dbReference>